<keyword evidence="2" id="KW-1185">Reference proteome</keyword>
<sequence>MSARAQLILKQLGISPWVERTAVTDIVSAQMLWRDQADVTQNELSITSQHLNQVVHPEQHDKSVAPKTVANTKKAQTNIQASTVQDISSQGIAVQAKVVQEAVSQELIAQEDVFQEANAQDSSIENQTDRTLEDEIEVVSTIQFHYQVLVHDAFLIFAQAENSAQHRLLQNIQKACQIRQAPIQLTWPLSIRHWQLGDVHVQDYIHGFLQAFAVEHILVLGQVEFELPKINQMAIQLEAHATLAELLESADAKRKLWMTIQSLMSTA</sequence>
<reference evidence="2" key="1">
    <citation type="submission" date="2016-09" db="EMBL/GenBank/DDBJ databases">
        <authorList>
            <person name="Varghese N."/>
            <person name="Submissions S."/>
        </authorList>
    </citation>
    <scope>NUCLEOTIDE SEQUENCE [LARGE SCALE GENOMIC DNA]</scope>
    <source>
        <strain evidence="2">ANC 3699</strain>
    </source>
</reference>
<gene>
    <name evidence="1" type="ORF">SAMN05421749_103368</name>
</gene>
<protein>
    <submittedName>
        <fullName evidence="1">Uncharacterized protein</fullName>
    </submittedName>
</protein>
<dbReference type="RefSeq" id="WP_092618341.1">
    <property type="nucleotide sequence ID" value="NZ_FMYK01000003.1"/>
</dbReference>
<accession>A0A1G6JJ68</accession>
<dbReference type="AlphaFoldDB" id="A0A1G6JJ68"/>
<evidence type="ECO:0000313" key="2">
    <source>
        <dbReference type="Proteomes" id="UP000242317"/>
    </source>
</evidence>
<evidence type="ECO:0000313" key="1">
    <source>
        <dbReference type="EMBL" id="SDC18717.1"/>
    </source>
</evidence>
<dbReference type="OrthoDB" id="6660515at2"/>
<name>A0A1G6JJ68_9GAMM</name>
<proteinExistence type="predicted"/>
<organism evidence="1 2">
    <name type="scientific">Acinetobacter marinus</name>
    <dbReference type="NCBI Taxonomy" id="281375"/>
    <lineage>
        <taxon>Bacteria</taxon>
        <taxon>Pseudomonadati</taxon>
        <taxon>Pseudomonadota</taxon>
        <taxon>Gammaproteobacteria</taxon>
        <taxon>Moraxellales</taxon>
        <taxon>Moraxellaceae</taxon>
        <taxon>Acinetobacter</taxon>
    </lineage>
</organism>
<dbReference type="EMBL" id="FMYK01000003">
    <property type="protein sequence ID" value="SDC18717.1"/>
    <property type="molecule type" value="Genomic_DNA"/>
</dbReference>
<dbReference type="Proteomes" id="UP000242317">
    <property type="component" value="Unassembled WGS sequence"/>
</dbReference>